<organism evidence="2 3">
    <name type="scientific">Hydnum rufescens UP504</name>
    <dbReference type="NCBI Taxonomy" id="1448309"/>
    <lineage>
        <taxon>Eukaryota</taxon>
        <taxon>Fungi</taxon>
        <taxon>Dikarya</taxon>
        <taxon>Basidiomycota</taxon>
        <taxon>Agaricomycotina</taxon>
        <taxon>Agaricomycetes</taxon>
        <taxon>Cantharellales</taxon>
        <taxon>Hydnaceae</taxon>
        <taxon>Hydnum</taxon>
    </lineage>
</organism>
<protein>
    <submittedName>
        <fullName evidence="2">Uncharacterized protein</fullName>
    </submittedName>
</protein>
<dbReference type="AlphaFoldDB" id="A0A9P6APU8"/>
<accession>A0A9P6APU8</accession>
<feature type="region of interest" description="Disordered" evidence="1">
    <location>
        <begin position="693"/>
        <end position="770"/>
    </location>
</feature>
<proteinExistence type="predicted"/>
<feature type="compositionally biased region" description="Acidic residues" evidence="1">
    <location>
        <begin position="727"/>
        <end position="747"/>
    </location>
</feature>
<feature type="region of interest" description="Disordered" evidence="1">
    <location>
        <begin position="60"/>
        <end position="88"/>
    </location>
</feature>
<feature type="compositionally biased region" description="Low complexity" evidence="1">
    <location>
        <begin position="60"/>
        <end position="73"/>
    </location>
</feature>
<evidence type="ECO:0000256" key="1">
    <source>
        <dbReference type="SAM" id="MobiDB-lite"/>
    </source>
</evidence>
<sequence length="770" mass="86204">MSWFTALNPHDDFRAPPFMHGTILQQDLPNSVSGLYLLGWGFKLNPLYGRTNEVAVEALPKGQPKGKKAAPPVATHPNTRSSANVATPSVPKAMTKMKALAKPIAPASHNNSPDRPKRPIPWLRKPDALVDFNHCARPHRHDNAQSQPISPFPPLPPISTMHSSDEDNDAVQDALDEFSDGHFNEPEDLDADLKLLCEAKTPLPSSPTPTHTTQLLKGNAHKVRDLGQISSSAGFGTVLNQALGLPSSPALSSSFRSCLTHMKTGANQTKDKAVIKEKMESHNAEWTEMANKLGIEPEDILQYVYQVHQSCHNNKWCIWQHLYGAENPGHGLSSKELSTLYKWEKAQVTKKGKECLEEWFCQNLHKLEEFEGAIVWNLMLASSCSKMMAKTVTDMSKKNFQYELFRFIMNREVLDGQATANAYIFSSSKATARILDKHIWSNMELHKKLQLDLINVEETPGDDNKPPTLEMWEEYSKTLAATSKTQQAGLNEVRAAISAKMMHHLRSVFKQQGAKVQLSWGFPWNNLANFIYTNCPSFTIHNWPSTVPYSWVGEMNSRQAQLLLQSLVIGFIYEEKNSNERILKPNSHIVFKPFNPSNEDCKSPDFWNVMLISDEKGHLVMQICDSSKWQSHKASKPLVMRKGALDLMGTGVPIEEDDHPQKVCAAKAHSAMKVCTSMKVHVAAKVPLNKMKDAQSTKYRRASKIKGKELKAHSQKGHYDLCTDDSSKEEEGDEDEDNEDEDNEDEEVKAVVGIRKPSPKKVMKSSKGAS</sequence>
<dbReference type="EMBL" id="MU129035">
    <property type="protein sequence ID" value="KAF9509429.1"/>
    <property type="molecule type" value="Genomic_DNA"/>
</dbReference>
<evidence type="ECO:0000313" key="2">
    <source>
        <dbReference type="EMBL" id="KAF9509429.1"/>
    </source>
</evidence>
<evidence type="ECO:0000313" key="3">
    <source>
        <dbReference type="Proteomes" id="UP000886523"/>
    </source>
</evidence>
<reference evidence="2" key="1">
    <citation type="journal article" date="2020" name="Nat. Commun.">
        <title>Large-scale genome sequencing of mycorrhizal fungi provides insights into the early evolution of symbiotic traits.</title>
        <authorList>
            <person name="Miyauchi S."/>
            <person name="Kiss E."/>
            <person name="Kuo A."/>
            <person name="Drula E."/>
            <person name="Kohler A."/>
            <person name="Sanchez-Garcia M."/>
            <person name="Morin E."/>
            <person name="Andreopoulos B."/>
            <person name="Barry K.W."/>
            <person name="Bonito G."/>
            <person name="Buee M."/>
            <person name="Carver A."/>
            <person name="Chen C."/>
            <person name="Cichocki N."/>
            <person name="Clum A."/>
            <person name="Culley D."/>
            <person name="Crous P.W."/>
            <person name="Fauchery L."/>
            <person name="Girlanda M."/>
            <person name="Hayes R.D."/>
            <person name="Keri Z."/>
            <person name="LaButti K."/>
            <person name="Lipzen A."/>
            <person name="Lombard V."/>
            <person name="Magnuson J."/>
            <person name="Maillard F."/>
            <person name="Murat C."/>
            <person name="Nolan M."/>
            <person name="Ohm R.A."/>
            <person name="Pangilinan J."/>
            <person name="Pereira M.F."/>
            <person name="Perotto S."/>
            <person name="Peter M."/>
            <person name="Pfister S."/>
            <person name="Riley R."/>
            <person name="Sitrit Y."/>
            <person name="Stielow J.B."/>
            <person name="Szollosi G."/>
            <person name="Zifcakova L."/>
            <person name="Stursova M."/>
            <person name="Spatafora J.W."/>
            <person name="Tedersoo L."/>
            <person name="Vaario L.M."/>
            <person name="Yamada A."/>
            <person name="Yan M."/>
            <person name="Wang P."/>
            <person name="Xu J."/>
            <person name="Bruns T."/>
            <person name="Baldrian P."/>
            <person name="Vilgalys R."/>
            <person name="Dunand C."/>
            <person name="Henrissat B."/>
            <person name="Grigoriev I.V."/>
            <person name="Hibbett D."/>
            <person name="Nagy L.G."/>
            <person name="Martin F.M."/>
        </authorList>
    </citation>
    <scope>NUCLEOTIDE SEQUENCE</scope>
    <source>
        <strain evidence="2">UP504</strain>
    </source>
</reference>
<keyword evidence="3" id="KW-1185">Reference proteome</keyword>
<name>A0A9P6APU8_9AGAM</name>
<comment type="caution">
    <text evidence="2">The sequence shown here is derived from an EMBL/GenBank/DDBJ whole genome shotgun (WGS) entry which is preliminary data.</text>
</comment>
<feature type="compositionally biased region" description="Basic and acidic residues" evidence="1">
    <location>
        <begin position="706"/>
        <end position="721"/>
    </location>
</feature>
<gene>
    <name evidence="2" type="ORF">BS47DRAFT_1365240</name>
</gene>
<feature type="compositionally biased region" description="Polar residues" evidence="1">
    <location>
        <begin position="76"/>
        <end position="87"/>
    </location>
</feature>
<dbReference type="Proteomes" id="UP000886523">
    <property type="component" value="Unassembled WGS sequence"/>
</dbReference>